<evidence type="ECO:0000256" key="1">
    <source>
        <dbReference type="SAM" id="Phobius"/>
    </source>
</evidence>
<dbReference type="InterPro" id="IPR051158">
    <property type="entry name" value="Metallophosphoesterase_sf"/>
</dbReference>
<feature type="domain" description="Calcineurin-like phosphoesterase" evidence="2">
    <location>
        <begin position="159"/>
        <end position="325"/>
    </location>
</feature>
<keyword evidence="1" id="KW-1133">Transmembrane helix</keyword>
<organism evidence="3 4">
    <name type="scientific">Paenactinomyces guangxiensis</name>
    <dbReference type="NCBI Taxonomy" id="1490290"/>
    <lineage>
        <taxon>Bacteria</taxon>
        <taxon>Bacillati</taxon>
        <taxon>Bacillota</taxon>
        <taxon>Bacilli</taxon>
        <taxon>Bacillales</taxon>
        <taxon>Thermoactinomycetaceae</taxon>
        <taxon>Paenactinomyces</taxon>
    </lineage>
</organism>
<feature type="transmembrane region" description="Helical" evidence="1">
    <location>
        <begin position="116"/>
        <end position="134"/>
    </location>
</feature>
<comment type="caution">
    <text evidence="3">The sequence shown here is derived from an EMBL/GenBank/DDBJ whole genome shotgun (WGS) entry which is preliminary data.</text>
</comment>
<gene>
    <name evidence="3" type="ORF">H1191_12830</name>
</gene>
<dbReference type="SUPFAM" id="SSF56300">
    <property type="entry name" value="Metallo-dependent phosphatases"/>
    <property type="match status" value="1"/>
</dbReference>
<dbReference type="PANTHER" id="PTHR31302">
    <property type="entry name" value="TRANSMEMBRANE PROTEIN WITH METALLOPHOSPHOESTERASE DOMAIN-RELATED"/>
    <property type="match status" value="1"/>
</dbReference>
<protein>
    <submittedName>
        <fullName evidence="3">Metallophosphoesterase</fullName>
    </submittedName>
</protein>
<reference evidence="3 4" key="1">
    <citation type="submission" date="2020-07" db="EMBL/GenBank/DDBJ databases">
        <authorList>
            <person name="Feng H."/>
        </authorList>
    </citation>
    <scope>NUCLEOTIDE SEQUENCE [LARGE SCALE GENOMIC DNA]</scope>
    <source>
        <strain evidence="4">s-10</strain>
    </source>
</reference>
<keyword evidence="1" id="KW-0812">Transmembrane</keyword>
<name>A0A7W1WST7_9BACL</name>
<dbReference type="InterPro" id="IPR004843">
    <property type="entry name" value="Calcineurin-like_PHP"/>
</dbReference>
<dbReference type="EMBL" id="JACEIQ010000013">
    <property type="protein sequence ID" value="MBA4495191.1"/>
    <property type="molecule type" value="Genomic_DNA"/>
</dbReference>
<dbReference type="CDD" id="cd07385">
    <property type="entry name" value="MPP_YkuE_C"/>
    <property type="match status" value="1"/>
</dbReference>
<dbReference type="PANTHER" id="PTHR31302:SF0">
    <property type="entry name" value="TRANSMEMBRANE PROTEIN WITH METALLOPHOSPHOESTERASE DOMAIN"/>
    <property type="match status" value="1"/>
</dbReference>
<evidence type="ECO:0000259" key="2">
    <source>
        <dbReference type="Pfam" id="PF00149"/>
    </source>
</evidence>
<dbReference type="AlphaFoldDB" id="A0A7W1WST7"/>
<proteinExistence type="predicted"/>
<evidence type="ECO:0000313" key="3">
    <source>
        <dbReference type="EMBL" id="MBA4495191.1"/>
    </source>
</evidence>
<dbReference type="Pfam" id="PF00149">
    <property type="entry name" value="Metallophos"/>
    <property type="match status" value="1"/>
</dbReference>
<dbReference type="RefSeq" id="WP_181752437.1">
    <property type="nucleotide sequence ID" value="NZ_JACEIQ010000013.1"/>
</dbReference>
<dbReference type="InterPro" id="IPR029052">
    <property type="entry name" value="Metallo-depent_PP-like"/>
</dbReference>
<dbReference type="Proteomes" id="UP000535491">
    <property type="component" value="Unassembled WGS sequence"/>
</dbReference>
<dbReference type="GO" id="GO:0016787">
    <property type="term" value="F:hydrolase activity"/>
    <property type="evidence" value="ECO:0007669"/>
    <property type="project" value="InterPro"/>
</dbReference>
<keyword evidence="4" id="KW-1185">Reference proteome</keyword>
<evidence type="ECO:0000313" key="4">
    <source>
        <dbReference type="Proteomes" id="UP000535491"/>
    </source>
</evidence>
<sequence length="382" mass="42634">MWGLMITVFLFLYSLMCYYIGRRGWTILGKSASRLTRILCLIVFFLLVLPFPAAELGEDVLPGAIVPWLTIWGGYSMIAVLYGFFLLLAIDFIRLIDKWARFIPAAVKEHKKTPPILGAAVVILVLAIVTYGGWNARNPVITEYDVTVNKDAGSLQQLQIAMISDIHYGLIIDVERLNRLIEMMNEIKPDMVVLAGDITDGSLPSGEAGKLAEVLGQIKVPYGTYAVPGNHDRDLRDHDSELMRHLKEAGIHVLKDNSVRIGDSLYLIGRDDPNRRSVPARKELKDLLKGTDSSRPLILLDHQPLDLEQAQANGIDLQLSGHTHRGQIFPANLITGLIYEQDWGLLKKENYHLIISSGFGTWGPPLRIGNHPEVVSITLNFK</sequence>
<feature type="transmembrane region" description="Helical" evidence="1">
    <location>
        <begin position="74"/>
        <end position="96"/>
    </location>
</feature>
<feature type="transmembrane region" description="Helical" evidence="1">
    <location>
        <begin position="6"/>
        <end position="22"/>
    </location>
</feature>
<keyword evidence="1" id="KW-0472">Membrane</keyword>
<accession>A0A7W1WST7</accession>
<dbReference type="Gene3D" id="3.60.21.10">
    <property type="match status" value="1"/>
</dbReference>
<feature type="transmembrane region" description="Helical" evidence="1">
    <location>
        <begin position="34"/>
        <end position="54"/>
    </location>
</feature>